<gene>
    <name evidence="3" type="ORF">ACFO3P_05905</name>
</gene>
<dbReference type="Proteomes" id="UP001595988">
    <property type="component" value="Unassembled WGS sequence"/>
</dbReference>
<keyword evidence="4" id="KW-1185">Reference proteome</keyword>
<dbReference type="EMBL" id="JBHSFT010000008">
    <property type="protein sequence ID" value="MFC4661749.1"/>
    <property type="molecule type" value="Genomic_DNA"/>
</dbReference>
<dbReference type="InterPro" id="IPR006520">
    <property type="entry name" value="Dit_BPSPP_N"/>
</dbReference>
<evidence type="ECO:0000313" key="4">
    <source>
        <dbReference type="Proteomes" id="UP001595988"/>
    </source>
</evidence>
<accession>A0ABV9JVG3</accession>
<dbReference type="InterPro" id="IPR008841">
    <property type="entry name" value="Siphovirus-type_tail_N"/>
</dbReference>
<sequence>MYQFVDTQPTSDTGGTSLSLQTVFDGKNLDELLTDETGRFVTLSVGGRGILNRRLDLVQMPGAHGSRVKDVTYDVREIPVKFLIADATNEGLRERFNRLNGYLKGNEKRLEFTDENAHFVATLSGANIPDEDSNSLICTMTFTCADSAKRMDEKVIEVGASESTHAIAGQDETPWEISLRFTANTDKFELRAGDIYILLGYEFIEGDRLIIKYEGREVWLNDDTDLRYSIRLASNYKMLEPGDIEVKASHACELKYDERFY</sequence>
<dbReference type="RefSeq" id="WP_379542275.1">
    <property type="nucleotide sequence ID" value="NZ_JBHSFT010000008.1"/>
</dbReference>
<feature type="domain" description="Siphovirus-type tail component C-terminal" evidence="2">
    <location>
        <begin position="169"/>
        <end position="260"/>
    </location>
</feature>
<proteinExistence type="predicted"/>
<evidence type="ECO:0000313" key="3">
    <source>
        <dbReference type="EMBL" id="MFC4661749.1"/>
    </source>
</evidence>
<protein>
    <submittedName>
        <fullName evidence="3">Distal tail protein Dit</fullName>
    </submittedName>
</protein>
<dbReference type="NCBIfam" id="TIGR01633">
    <property type="entry name" value="phi3626_gp14_N"/>
    <property type="match status" value="1"/>
</dbReference>
<dbReference type="Pfam" id="PF22768">
    <property type="entry name" value="SPP1_Dit"/>
    <property type="match status" value="1"/>
</dbReference>
<dbReference type="Gene3D" id="2.40.30.200">
    <property type="match status" value="1"/>
</dbReference>
<dbReference type="Gene3D" id="2.60.120.860">
    <property type="match status" value="1"/>
</dbReference>
<reference evidence="4" key="1">
    <citation type="journal article" date="2019" name="Int. J. Syst. Evol. Microbiol.">
        <title>The Global Catalogue of Microorganisms (GCM) 10K type strain sequencing project: providing services to taxonomists for standard genome sequencing and annotation.</title>
        <authorList>
            <consortium name="The Broad Institute Genomics Platform"/>
            <consortium name="The Broad Institute Genome Sequencing Center for Infectious Disease"/>
            <person name="Wu L."/>
            <person name="Ma J."/>
        </authorList>
    </citation>
    <scope>NUCLEOTIDE SEQUENCE [LARGE SCALE GENOMIC DNA]</scope>
    <source>
        <strain evidence="4">CCUG 37257</strain>
    </source>
</reference>
<dbReference type="InterPro" id="IPR054738">
    <property type="entry name" value="Siphovirus-type_tail_C"/>
</dbReference>
<evidence type="ECO:0000259" key="2">
    <source>
        <dbReference type="Pfam" id="PF22768"/>
    </source>
</evidence>
<organism evidence="3 4">
    <name type="scientific">Oceanobacillus aidingensis</name>
    <dbReference type="NCBI Taxonomy" id="645964"/>
    <lineage>
        <taxon>Bacteria</taxon>
        <taxon>Bacillati</taxon>
        <taxon>Bacillota</taxon>
        <taxon>Bacilli</taxon>
        <taxon>Bacillales</taxon>
        <taxon>Bacillaceae</taxon>
        <taxon>Oceanobacillus</taxon>
    </lineage>
</organism>
<evidence type="ECO:0000259" key="1">
    <source>
        <dbReference type="Pfam" id="PF05709"/>
    </source>
</evidence>
<feature type="domain" description="Siphovirus-type tail component RIFT-related" evidence="1">
    <location>
        <begin position="31"/>
        <end position="130"/>
    </location>
</feature>
<dbReference type="Pfam" id="PF05709">
    <property type="entry name" value="Sipho_tail"/>
    <property type="match status" value="1"/>
</dbReference>
<name>A0ABV9JVG3_9BACI</name>
<comment type="caution">
    <text evidence="3">The sequence shown here is derived from an EMBL/GenBank/DDBJ whole genome shotgun (WGS) entry which is preliminary data.</text>
</comment>